<organism evidence="7">
    <name type="scientific">Atelocyanobacterium thalassa (isolate ALOHA)</name>
    <dbReference type="NCBI Taxonomy" id="1453429"/>
    <lineage>
        <taxon>Bacteria</taxon>
        <taxon>Bacillati</taxon>
        <taxon>Cyanobacteriota</taxon>
        <taxon>Cyanophyceae</taxon>
        <taxon>Oscillatoriophycideae</taxon>
        <taxon>Chroococcales</taxon>
        <taxon>Aphanothecaceae</taxon>
        <taxon>Candidatus Atelocyanobacterium</taxon>
        <taxon>Candidatus Atelocyanobacterium thalassae</taxon>
    </lineage>
</organism>
<dbReference type="Gene3D" id="3.40.190.10">
    <property type="entry name" value="Periplasmic binding protein-like II"/>
    <property type="match status" value="1"/>
</dbReference>
<dbReference type="SUPFAM" id="SSF53850">
    <property type="entry name" value="Periplasmic binding protein-like II"/>
    <property type="match status" value="1"/>
</dbReference>
<evidence type="ECO:0000256" key="2">
    <source>
        <dbReference type="ARBA" id="ARBA00005695"/>
    </source>
</evidence>
<dbReference type="GO" id="GO:0030313">
    <property type="term" value="C:cell envelope"/>
    <property type="evidence" value="ECO:0007669"/>
    <property type="project" value="UniProtKB-SubCell"/>
</dbReference>
<dbReference type="HOGENOM" id="CLU_017028_7_4_3"/>
<dbReference type="PIRSF" id="PIRSF002741">
    <property type="entry name" value="MppA"/>
    <property type="match status" value="1"/>
</dbReference>
<evidence type="ECO:0000256" key="3">
    <source>
        <dbReference type="ARBA" id="ARBA00022448"/>
    </source>
</evidence>
<feature type="domain" description="Solute-binding protein family 5" evidence="5">
    <location>
        <begin position="92"/>
        <end position="453"/>
    </location>
</feature>
<dbReference type="Pfam" id="PF00496">
    <property type="entry name" value="SBP_bac_5"/>
    <property type="match status" value="1"/>
</dbReference>
<dbReference type="GO" id="GO:1904680">
    <property type="term" value="F:peptide transmembrane transporter activity"/>
    <property type="evidence" value="ECO:0007669"/>
    <property type="project" value="TreeGrafter"/>
</dbReference>
<dbReference type="InterPro" id="IPR000914">
    <property type="entry name" value="SBP_5_dom"/>
</dbReference>
<evidence type="ECO:0000259" key="5">
    <source>
        <dbReference type="Pfam" id="PF00496"/>
    </source>
</evidence>
<evidence type="ECO:0000313" key="7">
    <source>
        <dbReference type="Proteomes" id="UP000001405"/>
    </source>
</evidence>
<keyword evidence="4" id="KW-0732">Signal</keyword>
<proteinExistence type="inferred from homology"/>
<dbReference type="EMBL" id="CP001842">
    <property type="protein sequence ID" value="ADB95496.1"/>
    <property type="molecule type" value="Genomic_DNA"/>
</dbReference>
<dbReference type="OrthoDB" id="9796817at2"/>
<dbReference type="KEGG" id="cyu:UCYN_08050"/>
<name>D3EPU6_ATETH</name>
<comment type="subcellular location">
    <subcellularLocation>
        <location evidence="1">Cell envelope</location>
    </subcellularLocation>
</comment>
<comment type="similarity">
    <text evidence="2">Belongs to the bacterial solute-binding protein 5 family.</text>
</comment>
<evidence type="ECO:0000256" key="4">
    <source>
        <dbReference type="ARBA" id="ARBA00022729"/>
    </source>
</evidence>
<reference evidence="6 7" key="1">
    <citation type="journal article" date="2010" name="Nature">
        <title>Metabolic streamlining in an open-ocean nitrogen-fixing cyanobacterium.</title>
        <authorList>
            <person name="Tripp H.J."/>
            <person name="Bench S.R."/>
            <person name="Turk K.A."/>
            <person name="Foster R.A."/>
            <person name="Desany B.A."/>
            <person name="Niazi F."/>
            <person name="Affourtit J.P."/>
            <person name="Zehr J.P."/>
        </authorList>
    </citation>
    <scope>NUCLEOTIDE SEQUENCE [LARGE SCALE GENOMIC DNA]</scope>
    <source>
        <strain evidence="7">ALOHA</strain>
    </source>
</reference>
<gene>
    <name evidence="6" type="ordered locus">UCYN_08050</name>
</gene>
<dbReference type="PANTHER" id="PTHR30290:SF10">
    <property type="entry name" value="PERIPLASMIC OLIGOPEPTIDE-BINDING PROTEIN-RELATED"/>
    <property type="match status" value="1"/>
</dbReference>
<dbReference type="InterPro" id="IPR030678">
    <property type="entry name" value="Peptide/Ni-bd"/>
</dbReference>
<keyword evidence="3" id="KW-0813">Transport</keyword>
<evidence type="ECO:0000313" key="6">
    <source>
        <dbReference type="EMBL" id="ADB95496.1"/>
    </source>
</evidence>
<accession>D3EPU6</accession>
<dbReference type="PANTHER" id="PTHR30290">
    <property type="entry name" value="PERIPLASMIC BINDING COMPONENT OF ABC TRANSPORTER"/>
    <property type="match status" value="1"/>
</dbReference>
<dbReference type="GO" id="GO:0015833">
    <property type="term" value="P:peptide transport"/>
    <property type="evidence" value="ECO:0007669"/>
    <property type="project" value="TreeGrafter"/>
</dbReference>
<dbReference type="Proteomes" id="UP000001405">
    <property type="component" value="Chromosome"/>
</dbReference>
<dbReference type="GO" id="GO:0043190">
    <property type="term" value="C:ATP-binding cassette (ABC) transporter complex"/>
    <property type="evidence" value="ECO:0007669"/>
    <property type="project" value="InterPro"/>
</dbReference>
<evidence type="ECO:0000256" key="1">
    <source>
        <dbReference type="ARBA" id="ARBA00004196"/>
    </source>
</evidence>
<dbReference type="STRING" id="1453429.UCYN_08050"/>
<dbReference type="PATRIC" id="fig|713887.8.peg.752"/>
<dbReference type="Gene3D" id="3.90.76.10">
    <property type="entry name" value="Dipeptide-binding Protein, Domain 1"/>
    <property type="match status" value="1"/>
</dbReference>
<keyword evidence="7" id="KW-1185">Reference proteome</keyword>
<sequence length="554" mass="62645">MIIQGFWKRSYQARKLITLSFLSTYLVLITGCNKQSELTSSSASENNSDRITIGTISQPRTIDPADNYELSGMMIIYNLSDTLYTYEVGTTKLKPQLATKMPTISKNGLVYTIRLRKGVKFHDGTAFNSEAMAFSLERFMANGGKPSFLLTNTIEKIETNGKYELIITLKEPFSAFPALLAFPGICAVSPQAYQIGKGKFVPNNFVGTGPYKLKKFHTGLLQLDTFDNYWGEKPKNQGINLQIYSNNAANLFNAFRTKSIDIAYQSLTPEQVENLIKESRAGKGKVIENISTNITFMALNVNSEFTSQKVIRKAIATLIDRELFNERIFKGQSELSYTMIPKSFNVSRPVFKDIYNNVAEAKQLLIEAGFSRKNPATIEIWYSSDSAEMSQAAAILKSLAKRDFGGLLKFIPNNISSVAFFKNLSLGSYQSILSNWYPDFLDADNYIYPFLNCIKGTATQNCIEGSSQVQGSFYHNEKINQLITQQRKTLNSTEREEIFVKIQKILAEDVPYIPLWQTKEYAFIQNDINGTIFNLNQTFPFWKITRSKIEKVVK</sequence>
<dbReference type="GO" id="GO:0042597">
    <property type="term" value="C:periplasmic space"/>
    <property type="evidence" value="ECO:0007669"/>
    <property type="project" value="UniProtKB-ARBA"/>
</dbReference>
<dbReference type="AlphaFoldDB" id="D3EPU6"/>
<dbReference type="CDD" id="cd08519">
    <property type="entry name" value="PBP2_NikA_DppA_OppA_like_20"/>
    <property type="match status" value="1"/>
</dbReference>
<dbReference type="InterPro" id="IPR039424">
    <property type="entry name" value="SBP_5"/>
</dbReference>
<dbReference type="RefSeq" id="WP_012954183.1">
    <property type="nucleotide sequence ID" value="NC_013771.1"/>
</dbReference>
<dbReference type="Gene3D" id="3.10.105.10">
    <property type="entry name" value="Dipeptide-binding Protein, Domain 3"/>
    <property type="match status" value="1"/>
</dbReference>
<protein>
    <submittedName>
        <fullName evidence="6">ABC-type dipeptide transport system, periplasmic component</fullName>
    </submittedName>
</protein>